<evidence type="ECO:0000256" key="1">
    <source>
        <dbReference type="SAM" id="MobiDB-lite"/>
    </source>
</evidence>
<accession>A0A9X9PVY6</accession>
<feature type="region of interest" description="Disordered" evidence="1">
    <location>
        <begin position="1"/>
        <end position="100"/>
    </location>
</feature>
<evidence type="ECO:0000313" key="2">
    <source>
        <dbReference type="EMBL" id="VCW69004.1"/>
    </source>
</evidence>
<feature type="compositionally biased region" description="Basic and acidic residues" evidence="1">
    <location>
        <begin position="13"/>
        <end position="25"/>
    </location>
</feature>
<gene>
    <name evidence="2" type="ORF">BN2614_LOCUS4</name>
</gene>
<reference evidence="2 3" key="1">
    <citation type="submission" date="2018-10" db="EMBL/GenBank/DDBJ databases">
        <authorList>
            <person name="Ekblom R."/>
            <person name="Jareborg N."/>
        </authorList>
    </citation>
    <scope>NUCLEOTIDE SEQUENCE [LARGE SCALE GENOMIC DNA]</scope>
    <source>
        <tissue evidence="2">Muscle</tissue>
    </source>
</reference>
<dbReference type="EMBL" id="CYRY02004496">
    <property type="protein sequence ID" value="VCW69004.1"/>
    <property type="molecule type" value="Genomic_DNA"/>
</dbReference>
<sequence length="100" mass="11179">MVHDEYLSGWMDRPTDGLRSGKERFQLPPQDSRGGRSRKEVLRPELVEMGEGATSTPLPRAPTHAETPKSSRCVRFVGTRQEGRCPPPPGPGHWPDHNPQ</sequence>
<proteinExistence type="predicted"/>
<feature type="compositionally biased region" description="Basic and acidic residues" evidence="1">
    <location>
        <begin position="33"/>
        <end position="46"/>
    </location>
</feature>
<protein>
    <submittedName>
        <fullName evidence="2">Uncharacterized protein</fullName>
    </submittedName>
</protein>
<dbReference type="Proteomes" id="UP000269945">
    <property type="component" value="Unassembled WGS sequence"/>
</dbReference>
<comment type="caution">
    <text evidence="2">The sequence shown here is derived from an EMBL/GenBank/DDBJ whole genome shotgun (WGS) entry which is preliminary data.</text>
</comment>
<dbReference type="AlphaFoldDB" id="A0A9X9PVY6"/>
<name>A0A9X9PVY6_GULGU</name>
<feature type="non-terminal residue" evidence="2">
    <location>
        <position position="100"/>
    </location>
</feature>
<keyword evidence="3" id="KW-1185">Reference proteome</keyword>
<evidence type="ECO:0000313" key="3">
    <source>
        <dbReference type="Proteomes" id="UP000269945"/>
    </source>
</evidence>
<organism evidence="2 3">
    <name type="scientific">Gulo gulo</name>
    <name type="common">Wolverine</name>
    <name type="synonym">Gluton</name>
    <dbReference type="NCBI Taxonomy" id="48420"/>
    <lineage>
        <taxon>Eukaryota</taxon>
        <taxon>Metazoa</taxon>
        <taxon>Chordata</taxon>
        <taxon>Craniata</taxon>
        <taxon>Vertebrata</taxon>
        <taxon>Euteleostomi</taxon>
        <taxon>Mammalia</taxon>
        <taxon>Eutheria</taxon>
        <taxon>Laurasiatheria</taxon>
        <taxon>Carnivora</taxon>
        <taxon>Caniformia</taxon>
        <taxon>Musteloidea</taxon>
        <taxon>Mustelidae</taxon>
        <taxon>Guloninae</taxon>
        <taxon>Gulo</taxon>
    </lineage>
</organism>